<name>A0A5B2W0F2_9BACT</name>
<dbReference type="EMBL" id="VUOC01000002">
    <property type="protein sequence ID" value="KAA2243759.1"/>
    <property type="molecule type" value="Genomic_DNA"/>
</dbReference>
<dbReference type="Proteomes" id="UP000324611">
    <property type="component" value="Unassembled WGS sequence"/>
</dbReference>
<organism evidence="3 4">
    <name type="scientific">Chitinophaga agrisoli</name>
    <dbReference type="NCBI Taxonomy" id="2607653"/>
    <lineage>
        <taxon>Bacteria</taxon>
        <taxon>Pseudomonadati</taxon>
        <taxon>Bacteroidota</taxon>
        <taxon>Chitinophagia</taxon>
        <taxon>Chitinophagales</taxon>
        <taxon>Chitinophagaceae</taxon>
        <taxon>Chitinophaga</taxon>
    </lineage>
</organism>
<dbReference type="PANTHER" id="PTHR30273">
    <property type="entry name" value="PERIPLASMIC SIGNAL SENSOR AND SIGMA FACTOR ACTIVATOR FECR-RELATED"/>
    <property type="match status" value="1"/>
</dbReference>
<evidence type="ECO:0000259" key="2">
    <source>
        <dbReference type="Pfam" id="PF16344"/>
    </source>
</evidence>
<comment type="caution">
    <text evidence="3">The sequence shown here is derived from an EMBL/GenBank/DDBJ whole genome shotgun (WGS) entry which is preliminary data.</text>
</comment>
<dbReference type="Pfam" id="PF16344">
    <property type="entry name" value="FecR_C"/>
    <property type="match status" value="1"/>
</dbReference>
<gene>
    <name evidence="3" type="ORF">F0L74_14870</name>
</gene>
<evidence type="ECO:0000259" key="1">
    <source>
        <dbReference type="Pfam" id="PF04773"/>
    </source>
</evidence>
<reference evidence="3 4" key="2">
    <citation type="submission" date="2019-09" db="EMBL/GenBank/DDBJ databases">
        <authorList>
            <person name="Jin C."/>
        </authorList>
    </citation>
    <scope>NUCLEOTIDE SEQUENCE [LARGE SCALE GENOMIC DNA]</scope>
    <source>
        <strain evidence="3 4">BN140078</strain>
    </source>
</reference>
<dbReference type="InterPro" id="IPR006860">
    <property type="entry name" value="FecR"/>
</dbReference>
<dbReference type="InterPro" id="IPR032508">
    <property type="entry name" value="FecR_C"/>
</dbReference>
<evidence type="ECO:0000313" key="4">
    <source>
        <dbReference type="Proteomes" id="UP000324611"/>
    </source>
</evidence>
<protein>
    <submittedName>
        <fullName evidence="3">DUF4974 domain-containing protein</fullName>
    </submittedName>
</protein>
<sequence>MLSKIRMQYNAPLICLLLIAVGLIQCKEPARPANNLVAGLQDSRFTYTIFEGQLGQRKRVVLADSSIVMLNGGSRLLVPAGYPQQTRELILDGEGYFDAAFNGNAQPFIVKTDKLTVTALGTAFRVRSFAAQPGATAYLLNGKVRVAKTYHSDTDNQPEILERGQMVLANKEIDLMEKETYEPAELETWLQGDLQFRDQPFMTAMRQLEDWYAVTITVNTDVSAIQNISASFKDKTLQQVLDALVKPKGLDYKIKDGEVEIK</sequence>
<reference evidence="3 4" key="1">
    <citation type="submission" date="2019-09" db="EMBL/GenBank/DDBJ databases">
        <title>Chitinophaga ginsengihumi sp. nov., isolated from soil of ginseng rhizosphere.</title>
        <authorList>
            <person name="Lee J."/>
        </authorList>
    </citation>
    <scope>NUCLEOTIDE SEQUENCE [LARGE SCALE GENOMIC DNA]</scope>
    <source>
        <strain evidence="3 4">BN140078</strain>
    </source>
</reference>
<dbReference type="AlphaFoldDB" id="A0A5B2W0F2"/>
<dbReference type="InterPro" id="IPR012373">
    <property type="entry name" value="Ferrdict_sens_TM"/>
</dbReference>
<dbReference type="RefSeq" id="WP_149838634.1">
    <property type="nucleotide sequence ID" value="NZ_VUOC01000002.1"/>
</dbReference>
<proteinExistence type="predicted"/>
<dbReference type="Gene3D" id="2.60.120.1440">
    <property type="match status" value="1"/>
</dbReference>
<feature type="domain" description="FecR protein" evidence="1">
    <location>
        <begin position="55"/>
        <end position="145"/>
    </location>
</feature>
<evidence type="ECO:0000313" key="3">
    <source>
        <dbReference type="EMBL" id="KAA2243759.1"/>
    </source>
</evidence>
<dbReference type="Gene3D" id="3.55.50.30">
    <property type="match status" value="1"/>
</dbReference>
<feature type="domain" description="Protein FecR C-terminal" evidence="2">
    <location>
        <begin position="194"/>
        <end position="261"/>
    </location>
</feature>
<accession>A0A5B2W0F2</accession>
<dbReference type="Pfam" id="PF04773">
    <property type="entry name" value="FecR"/>
    <property type="match status" value="1"/>
</dbReference>
<keyword evidence="4" id="KW-1185">Reference proteome</keyword>
<dbReference type="PANTHER" id="PTHR30273:SF2">
    <property type="entry name" value="PROTEIN FECR"/>
    <property type="match status" value="1"/>
</dbReference>
<dbReference type="GO" id="GO:0016989">
    <property type="term" value="F:sigma factor antagonist activity"/>
    <property type="evidence" value="ECO:0007669"/>
    <property type="project" value="TreeGrafter"/>
</dbReference>